<dbReference type="InterPro" id="IPR055270">
    <property type="entry name" value="Glyco_tran_10_C"/>
</dbReference>
<evidence type="ECO:0000256" key="2">
    <source>
        <dbReference type="ARBA" id="ARBA00022676"/>
    </source>
</evidence>
<dbReference type="InterPro" id="IPR038577">
    <property type="entry name" value="GT10-like_C_sf"/>
</dbReference>
<dbReference type="PANTHER" id="PTHR11929">
    <property type="entry name" value="ALPHA- 1,3 -FUCOSYLTRANSFERASE"/>
    <property type="match status" value="1"/>
</dbReference>
<dbReference type="EC" id="2.4.1.65" evidence="5"/>
<dbReference type="EMBL" id="BBMM01000002">
    <property type="protein sequence ID" value="GAK99359.1"/>
    <property type="molecule type" value="Genomic_DNA"/>
</dbReference>
<dbReference type="AlphaFoldDB" id="A0A090Q8D6"/>
<evidence type="ECO:0000256" key="1">
    <source>
        <dbReference type="ARBA" id="ARBA00008919"/>
    </source>
</evidence>
<evidence type="ECO:0000256" key="3">
    <source>
        <dbReference type="ARBA" id="ARBA00022679"/>
    </source>
</evidence>
<name>A0A090Q8D6_NONUL</name>
<accession>A0A090Q8D6</accession>
<dbReference type="GO" id="GO:0016020">
    <property type="term" value="C:membrane"/>
    <property type="evidence" value="ECO:0007669"/>
    <property type="project" value="InterPro"/>
</dbReference>
<proteinExistence type="inferred from homology"/>
<comment type="caution">
    <text evidence="5">The sequence shown here is derived from an EMBL/GenBank/DDBJ whole genome shotgun (WGS) entry which is preliminary data.</text>
</comment>
<dbReference type="SUPFAM" id="SSF53756">
    <property type="entry name" value="UDP-Glycosyltransferase/glycogen phosphorylase"/>
    <property type="match status" value="1"/>
</dbReference>
<evidence type="ECO:0000259" key="4">
    <source>
        <dbReference type="Pfam" id="PF00852"/>
    </source>
</evidence>
<reference evidence="5 6" key="1">
    <citation type="journal article" date="2014" name="Genome Announc.">
        <title>Draft Genome Sequences of Marine Flavobacterium Nonlabens Strains NR17, NR24, NR27, NR32, NR33, and Ara13.</title>
        <authorList>
            <person name="Nakanishi M."/>
            <person name="Meirelles P."/>
            <person name="Suzuki R."/>
            <person name="Takatani N."/>
            <person name="Mino S."/>
            <person name="Suda W."/>
            <person name="Oshima K."/>
            <person name="Hattori M."/>
            <person name="Ohkuma M."/>
            <person name="Hosokawa M."/>
            <person name="Miyashita K."/>
            <person name="Thompson F.L."/>
            <person name="Niwa A."/>
            <person name="Sawabe T."/>
            <person name="Sawabe T."/>
        </authorList>
    </citation>
    <scope>NUCLEOTIDE SEQUENCE [LARGE SCALE GENOMIC DNA]</scope>
    <source>
        <strain evidence="6">JCM19314</strain>
    </source>
</reference>
<dbReference type="Proteomes" id="UP000029226">
    <property type="component" value="Unassembled WGS sequence"/>
</dbReference>
<dbReference type="GO" id="GO:0046920">
    <property type="term" value="F:alpha-(1-&gt;3)-fucosyltransferase activity"/>
    <property type="evidence" value="ECO:0007669"/>
    <property type="project" value="TreeGrafter"/>
</dbReference>
<dbReference type="PANTHER" id="PTHR11929:SF194">
    <property type="entry name" value="ALPHA-(1,3)-FUCOSYLTRANSFERASE 10"/>
    <property type="match status" value="1"/>
</dbReference>
<keyword evidence="3 5" id="KW-0808">Transferase</keyword>
<organism evidence="5 6">
    <name type="scientific">Nonlabens ulvanivorans</name>
    <name type="common">Persicivirga ulvanivorans</name>
    <dbReference type="NCBI Taxonomy" id="906888"/>
    <lineage>
        <taxon>Bacteria</taxon>
        <taxon>Pseudomonadati</taxon>
        <taxon>Bacteroidota</taxon>
        <taxon>Flavobacteriia</taxon>
        <taxon>Flavobacteriales</taxon>
        <taxon>Flavobacteriaceae</taxon>
        <taxon>Nonlabens</taxon>
    </lineage>
</organism>
<sequence>MSRVHIMNVYNQQVFHSTTPFNYSFFRSSLDLLPADYKLENKKVVALISFYKGLQTENVMIHGIDVDLIKKRTEIALYGNKINAIDVYGKGWPDGISLEDSREGDWSTRKRDLLNPYHFNLAFENTSALNYITEKIWDSIENYCLPIYYGDNGIYDLFPQDSFIDYSQINNPKTLFEIIENMSDQEYMTRLNKCIEVYQHFHSKDESFFVKERNISLENIVHTLRKIV</sequence>
<gene>
    <name evidence="5" type="ORF">JCM19314_3404</name>
</gene>
<dbReference type="GO" id="GO:0017060">
    <property type="term" value="F:3-galactosyl-N-acetylglucosaminide 4-alpha-L-fucosyltransferase activity"/>
    <property type="evidence" value="ECO:0007669"/>
    <property type="project" value="UniProtKB-EC"/>
</dbReference>
<evidence type="ECO:0000313" key="6">
    <source>
        <dbReference type="Proteomes" id="UP000029226"/>
    </source>
</evidence>
<feature type="domain" description="Fucosyltransferase C-terminal" evidence="4">
    <location>
        <begin position="80"/>
        <end position="186"/>
    </location>
</feature>
<keyword evidence="2 5" id="KW-0328">Glycosyltransferase</keyword>
<dbReference type="Gene3D" id="3.40.50.11660">
    <property type="entry name" value="Glycosyl transferase family 10, C-terminal domain"/>
    <property type="match status" value="1"/>
</dbReference>
<evidence type="ECO:0000313" key="5">
    <source>
        <dbReference type="EMBL" id="GAK99359.1"/>
    </source>
</evidence>
<dbReference type="InterPro" id="IPR001503">
    <property type="entry name" value="Glyco_trans_10"/>
</dbReference>
<protein>
    <submittedName>
        <fullName evidence="5">Alpha-(1,3)-fucosyltransferase</fullName>
        <ecNumber evidence="5">2.4.1.65</ecNumber>
    </submittedName>
</protein>
<comment type="similarity">
    <text evidence="1">Belongs to the glycosyltransferase 10 family.</text>
</comment>
<dbReference type="Pfam" id="PF00852">
    <property type="entry name" value="Glyco_transf_10"/>
    <property type="match status" value="1"/>
</dbReference>